<dbReference type="AlphaFoldDB" id="A0AAD4HV00"/>
<evidence type="ECO:0000256" key="1">
    <source>
        <dbReference type="SAM" id="MobiDB-lite"/>
    </source>
</evidence>
<feature type="compositionally biased region" description="Basic and acidic residues" evidence="1">
    <location>
        <begin position="441"/>
        <end position="451"/>
    </location>
</feature>
<feature type="compositionally biased region" description="Polar residues" evidence="1">
    <location>
        <begin position="353"/>
        <end position="368"/>
    </location>
</feature>
<feature type="region of interest" description="Disordered" evidence="1">
    <location>
        <begin position="341"/>
        <end position="369"/>
    </location>
</feature>
<evidence type="ECO:0000313" key="3">
    <source>
        <dbReference type="Proteomes" id="UP001197093"/>
    </source>
</evidence>
<evidence type="ECO:0000313" key="2">
    <source>
        <dbReference type="EMBL" id="KAG7284311.1"/>
    </source>
</evidence>
<name>A0AAD4HV00_9PEZI</name>
<gene>
    <name evidence="2" type="ORF">NEMBOFW57_010683</name>
</gene>
<keyword evidence="3" id="KW-1185">Reference proteome</keyword>
<protein>
    <submittedName>
        <fullName evidence="2">Uncharacterized protein</fullName>
    </submittedName>
</protein>
<feature type="region of interest" description="Disordered" evidence="1">
    <location>
        <begin position="433"/>
        <end position="453"/>
    </location>
</feature>
<comment type="caution">
    <text evidence="2">The sequence shown here is derived from an EMBL/GenBank/DDBJ whole genome shotgun (WGS) entry which is preliminary data.</text>
</comment>
<sequence length="487" mass="53431">MDITFKQPKDYWLERAKVFITLSEDLASYAPGHSASRRPSDAATRPLSSDYAVQITDHYGPRFLTGRPTLLGETKHNKFVPTVGVMGFEMGGVGRESATMKQSVGQWVFKGTVCRPKGGDGLRALEWELSENHLNPEQAHSQAYQTAFAFEHSQRPVFMRVEVEGKLRSRSSRVKHGLLKFSSTFAKKDTSTLTELDLARTLDFRKPLDNVAQGLDMAMQMANCERLPVVVPDPVPAHFTPAARLETGQTQRPPPRQQAAFEHDNIREPTESLELQGQECRFVEDCSEDPIAASLRRQLRNRVGGDLEVQPQLRRHADRDADPIAAALRRQLQIHVGSDLTPSISTEGARRGSGTTNESTTAVNSESASVVARDDPVLVQSETAPVNAATAPLEAIDPSVLDVMKIPALLVMLKLIATMVQWFSSSQRVLRGSTRGVESGTVRHDPVDHTRLLGGGLTKTAVESQLGKVAEPFSSPPAMAMGNERLS</sequence>
<dbReference type="EMBL" id="JAHCVI010000006">
    <property type="protein sequence ID" value="KAG7284311.1"/>
    <property type="molecule type" value="Genomic_DNA"/>
</dbReference>
<organism evidence="2 3">
    <name type="scientific">Staphylotrichum longicolle</name>
    <dbReference type="NCBI Taxonomy" id="669026"/>
    <lineage>
        <taxon>Eukaryota</taxon>
        <taxon>Fungi</taxon>
        <taxon>Dikarya</taxon>
        <taxon>Ascomycota</taxon>
        <taxon>Pezizomycotina</taxon>
        <taxon>Sordariomycetes</taxon>
        <taxon>Sordariomycetidae</taxon>
        <taxon>Sordariales</taxon>
        <taxon>Chaetomiaceae</taxon>
        <taxon>Staphylotrichum</taxon>
    </lineage>
</organism>
<accession>A0AAD4HV00</accession>
<dbReference type="Proteomes" id="UP001197093">
    <property type="component" value="Unassembled WGS sequence"/>
</dbReference>
<proteinExistence type="predicted"/>
<reference evidence="2" key="1">
    <citation type="submission" date="2023-02" db="EMBL/GenBank/DDBJ databases">
        <authorList>
            <person name="Palmer J.M."/>
        </authorList>
    </citation>
    <scope>NUCLEOTIDE SEQUENCE</scope>
    <source>
        <strain evidence="2">FW57</strain>
    </source>
</reference>